<dbReference type="FunFam" id="1.25.40.10:FF:000158">
    <property type="entry name" value="pentatricopeptide repeat-containing protein At2g33680"/>
    <property type="match status" value="1"/>
</dbReference>
<dbReference type="InterPro" id="IPR002885">
    <property type="entry name" value="PPR_rpt"/>
</dbReference>
<dbReference type="Pfam" id="PF01535">
    <property type="entry name" value="PPR"/>
    <property type="match status" value="2"/>
</dbReference>
<dbReference type="Pfam" id="PF13812">
    <property type="entry name" value="PPR_3"/>
    <property type="match status" value="1"/>
</dbReference>
<organism evidence="3 4">
    <name type="scientific">Adiantum capillus-veneris</name>
    <name type="common">Maidenhair fern</name>
    <dbReference type="NCBI Taxonomy" id="13818"/>
    <lineage>
        <taxon>Eukaryota</taxon>
        <taxon>Viridiplantae</taxon>
        <taxon>Streptophyta</taxon>
        <taxon>Embryophyta</taxon>
        <taxon>Tracheophyta</taxon>
        <taxon>Polypodiopsida</taxon>
        <taxon>Polypodiidae</taxon>
        <taxon>Polypodiales</taxon>
        <taxon>Pteridineae</taxon>
        <taxon>Pteridaceae</taxon>
        <taxon>Vittarioideae</taxon>
        <taxon>Adiantum</taxon>
    </lineage>
</organism>
<evidence type="ECO:0000313" key="3">
    <source>
        <dbReference type="EMBL" id="KAI5070834.1"/>
    </source>
</evidence>
<name>A0A9D4UMW4_ADICA</name>
<gene>
    <name evidence="3" type="ORF">GOP47_0015177</name>
</gene>
<feature type="repeat" description="PPR" evidence="2">
    <location>
        <begin position="623"/>
        <end position="657"/>
    </location>
</feature>
<dbReference type="InterPro" id="IPR046960">
    <property type="entry name" value="PPR_At4g14850-like_plant"/>
</dbReference>
<evidence type="ECO:0000313" key="4">
    <source>
        <dbReference type="Proteomes" id="UP000886520"/>
    </source>
</evidence>
<feature type="repeat" description="PPR" evidence="2">
    <location>
        <begin position="215"/>
        <end position="249"/>
    </location>
</feature>
<evidence type="ECO:0008006" key="5">
    <source>
        <dbReference type="Google" id="ProtNLM"/>
    </source>
</evidence>
<accession>A0A9D4UMW4</accession>
<dbReference type="Proteomes" id="UP000886520">
    <property type="component" value="Chromosome 14"/>
</dbReference>
<dbReference type="GO" id="GO:0048731">
    <property type="term" value="P:system development"/>
    <property type="evidence" value="ECO:0007669"/>
    <property type="project" value="UniProtKB-ARBA"/>
</dbReference>
<dbReference type="PANTHER" id="PTHR47926">
    <property type="entry name" value="PENTATRICOPEPTIDE REPEAT-CONTAINING PROTEIN"/>
    <property type="match status" value="1"/>
</dbReference>
<dbReference type="OrthoDB" id="185373at2759"/>
<keyword evidence="1" id="KW-0677">Repeat</keyword>
<dbReference type="GO" id="GO:0003723">
    <property type="term" value="F:RNA binding"/>
    <property type="evidence" value="ECO:0007669"/>
    <property type="project" value="InterPro"/>
</dbReference>
<dbReference type="PROSITE" id="PS51375">
    <property type="entry name" value="PPR"/>
    <property type="match status" value="8"/>
</dbReference>
<dbReference type="Pfam" id="PF13041">
    <property type="entry name" value="PPR_2"/>
    <property type="match status" value="5"/>
</dbReference>
<dbReference type="FunFam" id="1.25.40.10:FF:000031">
    <property type="entry name" value="Pentatricopeptide repeat-containing protein mitochondrial"/>
    <property type="match status" value="1"/>
</dbReference>
<feature type="repeat" description="PPR" evidence="2">
    <location>
        <begin position="454"/>
        <end position="488"/>
    </location>
</feature>
<dbReference type="EMBL" id="JABFUD020000014">
    <property type="protein sequence ID" value="KAI5070834.1"/>
    <property type="molecule type" value="Genomic_DNA"/>
</dbReference>
<evidence type="ECO:0000256" key="1">
    <source>
        <dbReference type="ARBA" id="ARBA00022737"/>
    </source>
</evidence>
<proteinExistence type="predicted"/>
<keyword evidence="4" id="KW-1185">Reference proteome</keyword>
<dbReference type="InterPro" id="IPR011990">
    <property type="entry name" value="TPR-like_helical_dom_sf"/>
</dbReference>
<comment type="caution">
    <text evidence="3">The sequence shown here is derived from an EMBL/GenBank/DDBJ whole genome shotgun (WGS) entry which is preliminary data.</text>
</comment>
<dbReference type="Gene3D" id="1.25.40.10">
    <property type="entry name" value="Tetratricopeptide repeat domain"/>
    <property type="match status" value="7"/>
</dbReference>
<dbReference type="NCBIfam" id="TIGR00756">
    <property type="entry name" value="PPR"/>
    <property type="match status" value="7"/>
</dbReference>
<feature type="repeat" description="PPR" evidence="2">
    <location>
        <begin position="521"/>
        <end position="555"/>
    </location>
</feature>
<dbReference type="GO" id="GO:0009451">
    <property type="term" value="P:RNA modification"/>
    <property type="evidence" value="ECO:0007669"/>
    <property type="project" value="InterPro"/>
</dbReference>
<reference evidence="3" key="1">
    <citation type="submission" date="2021-01" db="EMBL/GenBank/DDBJ databases">
        <title>Adiantum capillus-veneris genome.</title>
        <authorList>
            <person name="Fang Y."/>
            <person name="Liao Q."/>
        </authorList>
    </citation>
    <scope>NUCLEOTIDE SEQUENCE</scope>
    <source>
        <strain evidence="3">H3</strain>
        <tissue evidence="3">Leaf</tissue>
    </source>
</reference>
<sequence length="924" mass="102094">MNIKRRLIFSRFSSMAERGIQCSDGDLELIMHSHLFNEDVRHQLSLEDFACVVFKYRKEGCPPAHARQLYELMCERGLESSTSLGNQIVCMLVDRGALHQAQKVFDRLALRSDCSWNSLITAYAKCGKPRNAFTFYQKMQEDDVSYASSPTVIALLKLCGMLKDCEQGLIIHVDLVRTGVLERDLYIGSALLDMYLACGLNVKAREVFDEFTAQNVVLWTSLISGYSKLGCGEEALHCYREMQCSGFLPDSITFLCTLKACGTIGAAKEGQEIHAEIERMGFLKKDVVIGNALIDMYAKCGLLNRAREVLDELPVRNVVSWTALITGCVDCGYGMRALHYLKEMQLEGVTPNAVTFASCLRACASTTAIDEASKLHAQLKSNGLLKEDPVVGCALVDMYAKTGFLSKAQDIFDKLTVRNSASWNALILGYAEHGCLENLQSCLERLRREGFSPDAVTFISILKACGSARDVDTGSQVHSEVEKSGLLMQDPFVGSSLVDMYAQCGLLSKAQEVFDRLPARDVIVWNSLLTGYVENGCDEEALICYEKMQDEGIDPDTVTFVCGLKACGSMKALKKGEELHSDIVRKGSLDWDIMIGNALVDMYAKCGSLVKSQEVFDRLVGRDIVSWNALLGGYVQNGEGEQALEWFEQMQRRGISPNSVTFICSLKACGSVGALDKGQAIHAEVERKGLLESDLLVGSALVDFYSKHGSMSLAYQVFTHLPVRNVVSWNALIAGYTQLGESKLAIEMFESMLGEGTKASFVTFVIILNACSQTGLVDKGETYFKTMTKDYGVGPTPEHQICMVDLFSRAGHIEEAVLMLKKLPICGDSSVCHSILGACEKLGNSKFGREVFRWARSLDEKDPSIYTLMASTYAAASISDKIKKDKSENVDNLPIFSKSFWWANNIEIHCIPIFEDKQNISAIM</sequence>
<feature type="repeat" description="PPR" evidence="2">
    <location>
        <begin position="725"/>
        <end position="759"/>
    </location>
</feature>
<dbReference type="PANTHER" id="PTHR47926:SF533">
    <property type="entry name" value="DYW DOMAIN-CONTAINING PROTEIN"/>
    <property type="match status" value="1"/>
</dbReference>
<dbReference type="AlphaFoldDB" id="A0A9D4UMW4"/>
<evidence type="ECO:0000256" key="2">
    <source>
        <dbReference type="PROSITE-ProRule" id="PRU00708"/>
    </source>
</evidence>
<feature type="repeat" description="PPR" evidence="2">
    <location>
        <begin position="112"/>
        <end position="146"/>
    </location>
</feature>
<feature type="repeat" description="PPR" evidence="2">
    <location>
        <begin position="317"/>
        <end position="351"/>
    </location>
</feature>
<dbReference type="FunFam" id="1.25.40.10:FF:000344">
    <property type="entry name" value="Pentatricopeptide repeat-containing protein"/>
    <property type="match status" value="2"/>
</dbReference>
<protein>
    <recommendedName>
        <fullName evidence="5">Pentatricopeptide repeat-containing protein</fullName>
    </recommendedName>
</protein>
<feature type="repeat" description="PPR" evidence="2">
    <location>
        <begin position="419"/>
        <end position="453"/>
    </location>
</feature>